<dbReference type="Gene3D" id="3.30.390.10">
    <property type="entry name" value="Enolase-like, N-terminal domain"/>
    <property type="match status" value="1"/>
</dbReference>
<dbReference type="PANTHER" id="PTHR48073">
    <property type="entry name" value="O-SUCCINYLBENZOATE SYNTHASE-RELATED"/>
    <property type="match status" value="1"/>
</dbReference>
<keyword evidence="1" id="KW-0479">Metal-binding</keyword>
<sequence length="362" mass="39785">MTTIRKITLRRLLVPLIRPYRLSYRTFESFEPFLVEVEASDGTSAFADAHISPGSSSETREDGWAFLDRHIREAIGKTPDEAIASTLAAFEDSKVASTALVTALESLLDDPLLQISESASLPLLTPINETEPAKIEKEIETWLAQGFRTFKVKVGKDVQADLSRVQCIQAASKGLATLRLDANRAYSQDQGVRFAAALDPTGIELFEQPCDSEDWDANAAVAAASTVPLMLDEPICTLRDIERAGTIPGVGYCKLKLKRFGGLGRLKEGLDAVRRNGMEPVLGDGLGSEVHAWMEACVARTTIRNAGEFNGFIKAKDRLFETPLPFANGVIELEAGYRPRLDRAKLDQMTAERVDYTHQGRN</sequence>
<dbReference type="InterPro" id="IPR029065">
    <property type="entry name" value="Enolase_C-like"/>
</dbReference>
<dbReference type="EMBL" id="JAAIKE010000014">
    <property type="protein sequence ID" value="NEX48613.1"/>
    <property type="molecule type" value="Genomic_DNA"/>
</dbReference>
<dbReference type="RefSeq" id="WP_164615414.1">
    <property type="nucleotide sequence ID" value="NZ_JAAIKE010000014.1"/>
</dbReference>
<dbReference type="SFLD" id="SFLDS00001">
    <property type="entry name" value="Enolase"/>
    <property type="match status" value="1"/>
</dbReference>
<feature type="domain" description="Mandelate racemase/muconate lactonizing enzyme C-terminal" evidence="2">
    <location>
        <begin position="132"/>
        <end position="228"/>
    </location>
</feature>
<protein>
    <recommendedName>
        <fullName evidence="2">Mandelate racemase/muconate lactonizing enzyme C-terminal domain-containing protein</fullName>
    </recommendedName>
</protein>
<dbReference type="SFLD" id="SFLDG00180">
    <property type="entry name" value="muconate_cycloisomerase"/>
    <property type="match status" value="1"/>
</dbReference>
<dbReference type="PANTHER" id="PTHR48073:SF2">
    <property type="entry name" value="O-SUCCINYLBENZOATE SYNTHASE"/>
    <property type="match status" value="1"/>
</dbReference>
<dbReference type="SUPFAM" id="SSF54826">
    <property type="entry name" value="Enolase N-terminal domain-like"/>
    <property type="match status" value="1"/>
</dbReference>
<dbReference type="Proteomes" id="UP000481421">
    <property type="component" value="Unassembled WGS sequence"/>
</dbReference>
<dbReference type="InterPro" id="IPR013342">
    <property type="entry name" value="Mandelate_racemase_C"/>
</dbReference>
<dbReference type="InterPro" id="IPR036849">
    <property type="entry name" value="Enolase-like_C_sf"/>
</dbReference>
<gene>
    <name evidence="3" type="ORF">G3572_20660</name>
</gene>
<accession>A0A6B3RTC7</accession>
<reference evidence="3 4" key="1">
    <citation type="submission" date="2020-02" db="EMBL/GenBank/DDBJ databases">
        <title>Rhodobacter algicola sp. nov., isolated from microalga culture.</title>
        <authorList>
            <person name="Park C.-Y."/>
        </authorList>
    </citation>
    <scope>NUCLEOTIDE SEQUENCE [LARGE SCALE GENOMIC DNA]</scope>
    <source>
        <strain evidence="3 4">ETT8</strain>
    </source>
</reference>
<comment type="caution">
    <text evidence="3">The sequence shown here is derived from an EMBL/GenBank/DDBJ whole genome shotgun (WGS) entry which is preliminary data.</text>
</comment>
<evidence type="ECO:0000313" key="3">
    <source>
        <dbReference type="EMBL" id="NEX48613.1"/>
    </source>
</evidence>
<dbReference type="SUPFAM" id="SSF51604">
    <property type="entry name" value="Enolase C-terminal domain-like"/>
    <property type="match status" value="1"/>
</dbReference>
<keyword evidence="4" id="KW-1185">Reference proteome</keyword>
<dbReference type="Pfam" id="PF13378">
    <property type="entry name" value="MR_MLE_C"/>
    <property type="match status" value="1"/>
</dbReference>
<proteinExistence type="predicted"/>
<dbReference type="SMART" id="SM00922">
    <property type="entry name" value="MR_MLE"/>
    <property type="match status" value="1"/>
</dbReference>
<evidence type="ECO:0000313" key="4">
    <source>
        <dbReference type="Proteomes" id="UP000481421"/>
    </source>
</evidence>
<name>A0A6B3RTC7_9RHOB</name>
<evidence type="ECO:0000256" key="1">
    <source>
        <dbReference type="ARBA" id="ARBA00022723"/>
    </source>
</evidence>
<organism evidence="3 4">
    <name type="scientific">Pseudotabrizicola algicola</name>
    <dbReference type="NCBI Taxonomy" id="2709381"/>
    <lineage>
        <taxon>Bacteria</taxon>
        <taxon>Pseudomonadati</taxon>
        <taxon>Pseudomonadota</taxon>
        <taxon>Alphaproteobacteria</taxon>
        <taxon>Rhodobacterales</taxon>
        <taxon>Paracoccaceae</taxon>
        <taxon>Pseudotabrizicola</taxon>
    </lineage>
</organism>
<dbReference type="GO" id="GO:0003824">
    <property type="term" value="F:catalytic activity"/>
    <property type="evidence" value="ECO:0007669"/>
    <property type="project" value="UniProtKB-ARBA"/>
</dbReference>
<evidence type="ECO:0000259" key="2">
    <source>
        <dbReference type="SMART" id="SM00922"/>
    </source>
</evidence>
<dbReference type="GO" id="GO:0046872">
    <property type="term" value="F:metal ion binding"/>
    <property type="evidence" value="ECO:0007669"/>
    <property type="project" value="UniProtKB-KW"/>
</dbReference>
<dbReference type="InterPro" id="IPR029017">
    <property type="entry name" value="Enolase-like_N"/>
</dbReference>
<dbReference type="AlphaFoldDB" id="A0A6B3RTC7"/>
<dbReference type="Gene3D" id="3.20.20.120">
    <property type="entry name" value="Enolase-like C-terminal domain"/>
    <property type="match status" value="1"/>
</dbReference>